<feature type="transmembrane region" description="Helical" evidence="6">
    <location>
        <begin position="481"/>
        <end position="502"/>
    </location>
</feature>
<evidence type="ECO:0000256" key="3">
    <source>
        <dbReference type="ARBA" id="ARBA00022692"/>
    </source>
</evidence>
<feature type="transmembrane region" description="Helical" evidence="6">
    <location>
        <begin position="99"/>
        <end position="120"/>
    </location>
</feature>
<keyword evidence="9" id="KW-1185">Reference proteome</keyword>
<feature type="transmembrane region" description="Helical" evidence="6">
    <location>
        <begin position="406"/>
        <end position="428"/>
    </location>
</feature>
<evidence type="ECO:0000256" key="4">
    <source>
        <dbReference type="ARBA" id="ARBA00022989"/>
    </source>
</evidence>
<evidence type="ECO:0000256" key="6">
    <source>
        <dbReference type="RuleBase" id="RU363032"/>
    </source>
</evidence>
<name>A0A1H9JS03_9GAMM</name>
<organism evidence="8 9">
    <name type="scientific">Rosenbergiella nectarea</name>
    <dbReference type="NCBI Taxonomy" id="988801"/>
    <lineage>
        <taxon>Bacteria</taxon>
        <taxon>Pseudomonadati</taxon>
        <taxon>Pseudomonadota</taxon>
        <taxon>Gammaproteobacteria</taxon>
        <taxon>Enterobacterales</taxon>
        <taxon>Erwiniaceae</taxon>
        <taxon>Rosenbergiella</taxon>
    </lineage>
</organism>
<dbReference type="Gene3D" id="1.10.3720.10">
    <property type="entry name" value="MetI-like"/>
    <property type="match status" value="2"/>
</dbReference>
<feature type="transmembrane region" description="Helical" evidence="6">
    <location>
        <begin position="236"/>
        <end position="256"/>
    </location>
</feature>
<protein>
    <submittedName>
        <fullName evidence="8">NitT/TauT family transport system permease protein</fullName>
    </submittedName>
</protein>
<accession>A0A1H9JS03</accession>
<dbReference type="EMBL" id="FOGC01000008">
    <property type="protein sequence ID" value="SEQ89578.1"/>
    <property type="molecule type" value="Genomic_DNA"/>
</dbReference>
<dbReference type="PROSITE" id="PS50928">
    <property type="entry name" value="ABC_TM1"/>
    <property type="match status" value="2"/>
</dbReference>
<keyword evidence="2" id="KW-1003">Cell membrane</keyword>
<keyword evidence="6" id="KW-0813">Transport</keyword>
<feature type="transmembrane region" description="Helical" evidence="6">
    <location>
        <begin position="335"/>
        <end position="357"/>
    </location>
</feature>
<feature type="domain" description="ABC transmembrane type-1" evidence="7">
    <location>
        <begin position="367"/>
        <end position="556"/>
    </location>
</feature>
<feature type="transmembrane region" description="Helical" evidence="6">
    <location>
        <begin position="434"/>
        <end position="460"/>
    </location>
</feature>
<evidence type="ECO:0000313" key="8">
    <source>
        <dbReference type="EMBL" id="SEQ89578.1"/>
    </source>
</evidence>
<dbReference type="AlphaFoldDB" id="A0A1H9JS03"/>
<dbReference type="OrthoDB" id="9806809at2"/>
<feature type="transmembrane region" description="Helical" evidence="6">
    <location>
        <begin position="132"/>
        <end position="151"/>
    </location>
</feature>
<dbReference type="InterPro" id="IPR035906">
    <property type="entry name" value="MetI-like_sf"/>
</dbReference>
<reference evidence="9" key="1">
    <citation type="submission" date="2016-10" db="EMBL/GenBank/DDBJ databases">
        <authorList>
            <person name="Varghese N."/>
            <person name="Submissions S."/>
        </authorList>
    </citation>
    <scope>NUCLEOTIDE SEQUENCE [LARGE SCALE GENOMIC DNA]</scope>
    <source>
        <strain evidence="9">8N4</strain>
    </source>
</reference>
<dbReference type="PANTHER" id="PTHR42744:SF1">
    <property type="entry name" value="BINDING-PROTEIN-DEPENDENT TRANSPORT SYSTEMS INNER MEMBRANE COMPONENT"/>
    <property type="match status" value="1"/>
</dbReference>
<comment type="subcellular location">
    <subcellularLocation>
        <location evidence="1">Cell inner membrane</location>
        <topology evidence="1">Multi-pass membrane protein</topology>
    </subcellularLocation>
    <subcellularLocation>
        <location evidence="6">Cell membrane</location>
        <topology evidence="6">Multi-pass membrane protein</topology>
    </subcellularLocation>
</comment>
<gene>
    <name evidence="8" type="ORF">SAMN05216522_10841</name>
</gene>
<dbReference type="InterPro" id="IPR000515">
    <property type="entry name" value="MetI-like"/>
</dbReference>
<evidence type="ECO:0000256" key="1">
    <source>
        <dbReference type="ARBA" id="ARBA00004429"/>
    </source>
</evidence>
<feature type="transmembrane region" description="Helical" evidence="6">
    <location>
        <begin position="363"/>
        <end position="394"/>
    </location>
</feature>
<dbReference type="STRING" id="988801.SAMN05216522_10841"/>
<dbReference type="CDD" id="cd06261">
    <property type="entry name" value="TM_PBP2"/>
    <property type="match status" value="2"/>
</dbReference>
<sequence length="572" mass="64972">MLMIKIHSIRNKIPVNDLIVIPILVILVSAFVQGWQGMHATFNGASLPSGNSNYTQLFEDAIRTSIRLVFGLVLSMIFTLVFGVLAAKFTPLRRVILPIVNFMESVPLVGFLTFTTAFFLGLYPHNVMGLEGLAIFAIFTGQAWNMMLTLYQMLRIVPHELVDATAIFYCNPWQRFWRLGFLYSFPGLLWNTMVSQSAAWFTLIASEMLTIGNKNINLPGIGSWIGCALNSGNIHAVLWGLLALIINIVLFDQLLFRPLVRYASRFKIEDKSVSSKQSSWFYTCLAHSLTGNIIRKIFATSRVFWLFVLPKLWYKMKFDRLFSSLSSLNELWSKLWYFFVLVICLYFIYYLWCYLPFHYLTQLPLLMGLTACRVFTALLLSIAIFTPLGIWIGLRPNLLRFFQPIIQVMAALPINIFYPLIVVALLTWHQNLNYWTIPMIMLGTQWYILFNVIAGASVIPGQMTDVSRIFHAKGIIWWTKYILPAIFPYIVTGIISAAGGAWNAAIAAESLSWGDTTFKAKGLGAFISASTTSSQDPKAALGCLAMCFMVALCVIFIWRPLYRYAETRFKLD</sequence>
<comment type="similarity">
    <text evidence="6">Belongs to the binding-protein-dependent transport system permease family.</text>
</comment>
<evidence type="ECO:0000256" key="2">
    <source>
        <dbReference type="ARBA" id="ARBA00022519"/>
    </source>
</evidence>
<evidence type="ECO:0000313" key="9">
    <source>
        <dbReference type="Proteomes" id="UP000242515"/>
    </source>
</evidence>
<evidence type="ECO:0000256" key="5">
    <source>
        <dbReference type="ARBA" id="ARBA00023136"/>
    </source>
</evidence>
<evidence type="ECO:0000259" key="7">
    <source>
        <dbReference type="PROSITE" id="PS50928"/>
    </source>
</evidence>
<feature type="transmembrane region" description="Helical" evidence="6">
    <location>
        <begin position="539"/>
        <end position="558"/>
    </location>
</feature>
<dbReference type="GO" id="GO:0005886">
    <property type="term" value="C:plasma membrane"/>
    <property type="evidence" value="ECO:0007669"/>
    <property type="project" value="UniProtKB-SubCell"/>
</dbReference>
<keyword evidence="4 6" id="KW-1133">Transmembrane helix</keyword>
<dbReference type="Pfam" id="PF00528">
    <property type="entry name" value="BPD_transp_1"/>
    <property type="match status" value="2"/>
</dbReference>
<dbReference type="GO" id="GO:0055085">
    <property type="term" value="P:transmembrane transport"/>
    <property type="evidence" value="ECO:0007669"/>
    <property type="project" value="InterPro"/>
</dbReference>
<keyword evidence="3 6" id="KW-0812">Transmembrane</keyword>
<proteinExistence type="inferred from homology"/>
<feature type="domain" description="ABC transmembrane type-1" evidence="7">
    <location>
        <begin position="61"/>
        <end position="255"/>
    </location>
</feature>
<feature type="transmembrane region" description="Helical" evidence="6">
    <location>
        <begin position="66"/>
        <end position="87"/>
    </location>
</feature>
<dbReference type="Proteomes" id="UP000242515">
    <property type="component" value="Unassembled WGS sequence"/>
</dbReference>
<feature type="transmembrane region" description="Helical" evidence="6">
    <location>
        <begin position="12"/>
        <end position="32"/>
    </location>
</feature>
<keyword evidence="2" id="KW-0997">Cell inner membrane</keyword>
<dbReference type="SUPFAM" id="SSF161098">
    <property type="entry name" value="MetI-like"/>
    <property type="match status" value="2"/>
</dbReference>
<dbReference type="PANTHER" id="PTHR42744">
    <property type="entry name" value="BINDING-PROTEIN-DEPENDENT TRANSPORT SYSTEMS INNER MEMBRANE COMPONENT"/>
    <property type="match status" value="1"/>
</dbReference>
<keyword evidence="5 6" id="KW-0472">Membrane</keyword>